<accession>X1SJB7</accession>
<evidence type="ECO:0000313" key="1">
    <source>
        <dbReference type="EMBL" id="GAI79251.1"/>
    </source>
</evidence>
<dbReference type="InterPro" id="IPR036390">
    <property type="entry name" value="WH_DNA-bd_sf"/>
</dbReference>
<reference evidence="1" key="1">
    <citation type="journal article" date="2014" name="Front. Microbiol.">
        <title>High frequency of phylogenetically diverse reductive dehalogenase-homologous genes in deep subseafloor sedimentary metagenomes.</title>
        <authorList>
            <person name="Kawai M."/>
            <person name="Futagami T."/>
            <person name="Toyoda A."/>
            <person name="Takaki Y."/>
            <person name="Nishi S."/>
            <person name="Hori S."/>
            <person name="Arai W."/>
            <person name="Tsubouchi T."/>
            <person name="Morono Y."/>
            <person name="Uchiyama I."/>
            <person name="Ito T."/>
            <person name="Fujiyama A."/>
            <person name="Inagaki F."/>
            <person name="Takami H."/>
        </authorList>
    </citation>
    <scope>NUCLEOTIDE SEQUENCE</scope>
    <source>
        <strain evidence="1">Expedition CK06-06</strain>
    </source>
</reference>
<evidence type="ECO:0008006" key="2">
    <source>
        <dbReference type="Google" id="ProtNLM"/>
    </source>
</evidence>
<organism evidence="1">
    <name type="scientific">marine sediment metagenome</name>
    <dbReference type="NCBI Taxonomy" id="412755"/>
    <lineage>
        <taxon>unclassified sequences</taxon>
        <taxon>metagenomes</taxon>
        <taxon>ecological metagenomes</taxon>
    </lineage>
</organism>
<dbReference type="SUPFAM" id="SSF46785">
    <property type="entry name" value="Winged helix' DNA-binding domain"/>
    <property type="match status" value="1"/>
</dbReference>
<sequence length="135" mass="16787">MRRWFYKDHFKPRDIEKVPAWVRYPESHRKVYRFLCWHSYLTKHSPTRRYTVWTYQQIADHVGLSRIQVLRIMHRLMDDLLIYRWYAGDSGSTILDGRPRPPRYELPASKGMIYWWGRVRELQQKIFHKREEVNH</sequence>
<dbReference type="AlphaFoldDB" id="X1SJB7"/>
<protein>
    <recommendedName>
        <fullName evidence="2">Helix-turn-helix domain-containing protein</fullName>
    </recommendedName>
</protein>
<feature type="non-terminal residue" evidence="1">
    <location>
        <position position="135"/>
    </location>
</feature>
<comment type="caution">
    <text evidence="1">The sequence shown here is derived from an EMBL/GenBank/DDBJ whole genome shotgun (WGS) entry which is preliminary data.</text>
</comment>
<proteinExistence type="predicted"/>
<name>X1SJB7_9ZZZZ</name>
<gene>
    <name evidence="1" type="ORF">S12H4_18818</name>
</gene>
<dbReference type="EMBL" id="BARW01009340">
    <property type="protein sequence ID" value="GAI79251.1"/>
    <property type="molecule type" value="Genomic_DNA"/>
</dbReference>